<reference evidence="2" key="1">
    <citation type="journal article" date="2021" name="Sci. Rep.">
        <title>Diploid genomic architecture of Nitzschia inconspicua, an elite biomass production diatom.</title>
        <authorList>
            <person name="Oliver A."/>
            <person name="Podell S."/>
            <person name="Pinowska A."/>
            <person name="Traller J.C."/>
            <person name="Smith S.R."/>
            <person name="McClure R."/>
            <person name="Beliaev A."/>
            <person name="Bohutskyi P."/>
            <person name="Hill E.A."/>
            <person name="Rabines A."/>
            <person name="Zheng H."/>
            <person name="Allen L.Z."/>
            <person name="Kuo A."/>
            <person name="Grigoriev I.V."/>
            <person name="Allen A.E."/>
            <person name="Hazlebeck D."/>
            <person name="Allen E.E."/>
        </authorList>
    </citation>
    <scope>NUCLEOTIDE SEQUENCE</scope>
    <source>
        <strain evidence="2">Hildebrandi</strain>
    </source>
</reference>
<dbReference type="AlphaFoldDB" id="A0A9K3KK37"/>
<name>A0A9K3KK37_9STRA</name>
<organism evidence="2 3">
    <name type="scientific">Nitzschia inconspicua</name>
    <dbReference type="NCBI Taxonomy" id="303405"/>
    <lineage>
        <taxon>Eukaryota</taxon>
        <taxon>Sar</taxon>
        <taxon>Stramenopiles</taxon>
        <taxon>Ochrophyta</taxon>
        <taxon>Bacillariophyta</taxon>
        <taxon>Bacillariophyceae</taxon>
        <taxon>Bacillariophycidae</taxon>
        <taxon>Bacillariales</taxon>
        <taxon>Bacillariaceae</taxon>
        <taxon>Nitzschia</taxon>
    </lineage>
</organism>
<dbReference type="InterPro" id="IPR001054">
    <property type="entry name" value="A/G_cyclase"/>
</dbReference>
<dbReference type="GO" id="GO:0035556">
    <property type="term" value="P:intracellular signal transduction"/>
    <property type="evidence" value="ECO:0007669"/>
    <property type="project" value="InterPro"/>
</dbReference>
<dbReference type="Proteomes" id="UP000693970">
    <property type="component" value="Unassembled WGS sequence"/>
</dbReference>
<dbReference type="GO" id="GO:0009190">
    <property type="term" value="P:cyclic nucleotide biosynthetic process"/>
    <property type="evidence" value="ECO:0007669"/>
    <property type="project" value="InterPro"/>
</dbReference>
<proteinExistence type="predicted"/>
<comment type="caution">
    <text evidence="2">The sequence shown here is derived from an EMBL/GenBank/DDBJ whole genome shotgun (WGS) entry which is preliminary data.</text>
</comment>
<dbReference type="EMBL" id="JAGRRH010000022">
    <property type="protein sequence ID" value="KAG7344916.1"/>
    <property type="molecule type" value="Genomic_DNA"/>
</dbReference>
<sequence>MEGVFSTGDSILSENYAVTHNSNTIWSWETLPTSYIIQPVFDTYAKENIVEFLAASIPWYVPIGQARLLHFLLSANISLKTLDCAIVNSMFPKGIHEQLMNDQEAKKDAKNGQHFGLPFIGSHQKAQIPGAYPSSLPLVLATKPIADYFPSSTLMVSDLVGFTAWSSEREPAQVFTILET</sequence>
<reference evidence="2" key="2">
    <citation type="submission" date="2021-04" db="EMBL/GenBank/DDBJ databases">
        <authorList>
            <person name="Podell S."/>
        </authorList>
    </citation>
    <scope>NUCLEOTIDE SEQUENCE</scope>
    <source>
        <strain evidence="2">Hildebrandi</strain>
    </source>
</reference>
<keyword evidence="3" id="KW-1185">Reference proteome</keyword>
<dbReference type="OrthoDB" id="6127067at2759"/>
<dbReference type="PROSITE" id="PS50125">
    <property type="entry name" value="GUANYLATE_CYCLASE_2"/>
    <property type="match status" value="1"/>
</dbReference>
<evidence type="ECO:0000313" key="3">
    <source>
        <dbReference type="Proteomes" id="UP000693970"/>
    </source>
</evidence>
<protein>
    <recommendedName>
        <fullName evidence="1">Guanylate cyclase domain-containing protein</fullName>
    </recommendedName>
</protein>
<gene>
    <name evidence="2" type="ORF">IV203_032447</name>
</gene>
<feature type="domain" description="Guanylate cyclase" evidence="1">
    <location>
        <begin position="153"/>
        <end position="180"/>
    </location>
</feature>
<evidence type="ECO:0000259" key="1">
    <source>
        <dbReference type="PROSITE" id="PS50125"/>
    </source>
</evidence>
<evidence type="ECO:0000313" key="2">
    <source>
        <dbReference type="EMBL" id="KAG7344916.1"/>
    </source>
</evidence>
<accession>A0A9K3KK37</accession>